<feature type="region of interest" description="Disordered" evidence="1">
    <location>
        <begin position="1"/>
        <end position="24"/>
    </location>
</feature>
<keyword evidence="3" id="KW-1185">Reference proteome</keyword>
<dbReference type="Proteomes" id="UP000008181">
    <property type="component" value="Chromosome 6"/>
</dbReference>
<dbReference type="OrthoDB" id="420564at2759"/>
<accession>G2RGV2</accession>
<dbReference type="HOGENOM" id="CLU_030046_1_0_1"/>
<name>G2RGV2_THETT</name>
<dbReference type="PANTHER" id="PTHR35179:SF2">
    <property type="entry name" value="START DOMAIN-CONTAINING PROTEIN"/>
    <property type="match status" value="1"/>
</dbReference>
<feature type="region of interest" description="Disordered" evidence="1">
    <location>
        <begin position="225"/>
        <end position="250"/>
    </location>
</feature>
<gene>
    <name evidence="2" type="ORF">THITE_2124825</name>
</gene>
<feature type="compositionally biased region" description="Low complexity" evidence="1">
    <location>
        <begin position="226"/>
        <end position="250"/>
    </location>
</feature>
<dbReference type="GeneID" id="11522158"/>
<dbReference type="RefSeq" id="XP_003658273.1">
    <property type="nucleotide sequence ID" value="XM_003658225.1"/>
</dbReference>
<dbReference type="PANTHER" id="PTHR35179">
    <property type="entry name" value="PROTEIN CBG02620"/>
    <property type="match status" value="1"/>
</dbReference>
<evidence type="ECO:0000256" key="1">
    <source>
        <dbReference type="SAM" id="MobiDB-lite"/>
    </source>
</evidence>
<sequence length="438" mass="49054">MPSSRSPSSWSRSSRSWYSTRTTKKAPRLGEVIRSLRVDDLEGKHADARNQNLRTVGSYTWVDNPSSGPTILVPGKPPLWTPQDQRSRFKEDAGSYFRDKNAARYPKYPMEPAVIAALTTNVTNPTDVDIFACASTLGNLLRFIQGEDATFRMLAYKLHNTVFLVRRENSPTQLIPDVRGHGHIFHEANTTWESEVKGCASHQRLVRYDFGLSVIVRFEADGYIRPPNTTDTTTTSPTTPSPTTLASPAPATVDDLTTSLAATTVSPASAAPKPKSQSTFNTALTVLHSPPDAACTPHEQLFSLRTRSIHARRQRNELLAAELPRLWIRQVPTFVLAFHMHGLFRREETEIVDVRGLLREWEDEHAGELQRFAALLRWVRTVVCESLEGRVEICRWARDERGGEWEMGLEVRTVVVGEGAAAGVVSAEVRKRWEMAGR</sequence>
<dbReference type="eggNOG" id="ENOG502QRQN">
    <property type="taxonomic scope" value="Eukaryota"/>
</dbReference>
<proteinExistence type="predicted"/>
<protein>
    <recommendedName>
        <fullName evidence="4">Geranylgeranyl pyrophosphate synthetase</fullName>
    </recommendedName>
</protein>
<evidence type="ECO:0008006" key="4">
    <source>
        <dbReference type="Google" id="ProtNLM"/>
    </source>
</evidence>
<evidence type="ECO:0000313" key="3">
    <source>
        <dbReference type="Proteomes" id="UP000008181"/>
    </source>
</evidence>
<organism evidence="2 3">
    <name type="scientific">Thermothielavioides terrestris (strain ATCC 38088 / NRRL 8126)</name>
    <name type="common">Thielavia terrestris</name>
    <dbReference type="NCBI Taxonomy" id="578455"/>
    <lineage>
        <taxon>Eukaryota</taxon>
        <taxon>Fungi</taxon>
        <taxon>Dikarya</taxon>
        <taxon>Ascomycota</taxon>
        <taxon>Pezizomycotina</taxon>
        <taxon>Sordariomycetes</taxon>
        <taxon>Sordariomycetidae</taxon>
        <taxon>Sordariales</taxon>
        <taxon>Chaetomiaceae</taxon>
        <taxon>Thermothielavioides</taxon>
        <taxon>Thermothielavioides terrestris</taxon>
    </lineage>
</organism>
<dbReference type="KEGG" id="ttt:THITE_2124825"/>
<feature type="compositionally biased region" description="Low complexity" evidence="1">
    <location>
        <begin position="1"/>
        <end position="21"/>
    </location>
</feature>
<dbReference type="AlphaFoldDB" id="G2RGV2"/>
<reference evidence="2 3" key="1">
    <citation type="journal article" date="2011" name="Nat. Biotechnol.">
        <title>Comparative genomic analysis of the thermophilic biomass-degrading fungi Myceliophthora thermophila and Thielavia terrestris.</title>
        <authorList>
            <person name="Berka R.M."/>
            <person name="Grigoriev I.V."/>
            <person name="Otillar R."/>
            <person name="Salamov A."/>
            <person name="Grimwood J."/>
            <person name="Reid I."/>
            <person name="Ishmael N."/>
            <person name="John T."/>
            <person name="Darmond C."/>
            <person name="Moisan M.-C."/>
            <person name="Henrissat B."/>
            <person name="Coutinho P.M."/>
            <person name="Lombard V."/>
            <person name="Natvig D.O."/>
            <person name="Lindquist E."/>
            <person name="Schmutz J."/>
            <person name="Lucas S."/>
            <person name="Harris P."/>
            <person name="Powlowski J."/>
            <person name="Bellemare A."/>
            <person name="Taylor D."/>
            <person name="Butler G."/>
            <person name="de Vries R.P."/>
            <person name="Allijn I.E."/>
            <person name="van den Brink J."/>
            <person name="Ushinsky S."/>
            <person name="Storms R."/>
            <person name="Powell A.J."/>
            <person name="Paulsen I.T."/>
            <person name="Elbourne L.D.H."/>
            <person name="Baker S.E."/>
            <person name="Magnuson J."/>
            <person name="LaBoissiere S."/>
            <person name="Clutterbuck A.J."/>
            <person name="Martinez D."/>
            <person name="Wogulis M."/>
            <person name="de Leon A.L."/>
            <person name="Rey M.W."/>
            <person name="Tsang A."/>
        </authorList>
    </citation>
    <scope>NUCLEOTIDE SEQUENCE [LARGE SCALE GENOMIC DNA]</scope>
    <source>
        <strain evidence="3">ATCC 38088 / NRRL 8126</strain>
    </source>
</reference>
<evidence type="ECO:0000313" key="2">
    <source>
        <dbReference type="EMBL" id="AEO71937.1"/>
    </source>
</evidence>
<dbReference type="EMBL" id="CP003014">
    <property type="protein sequence ID" value="AEO71937.1"/>
    <property type="molecule type" value="Genomic_DNA"/>
</dbReference>
<dbReference type="STRING" id="578455.G2RGV2"/>